<dbReference type="EMBL" id="CP013290">
    <property type="protein sequence ID" value="APH02340.1"/>
    <property type="molecule type" value="Genomic_DNA"/>
</dbReference>
<dbReference type="InterPro" id="IPR027417">
    <property type="entry name" value="P-loop_NTPase"/>
</dbReference>
<name>A0A1L3MJ62_9MICO</name>
<dbReference type="EMBL" id="CP062789">
    <property type="protein sequence ID" value="QOK22287.1"/>
    <property type="molecule type" value="Genomic_DNA"/>
</dbReference>
<proteinExistence type="predicted"/>
<dbReference type="AlphaFoldDB" id="A0A1L3MJ62"/>
<reference evidence="2 4" key="2">
    <citation type="submission" date="2020-10" db="EMBL/GenBank/DDBJ databases">
        <title>Janibacter indicus TT2 genome sequence.</title>
        <authorList>
            <person name="Lee K."/>
            <person name="Ganzorig M."/>
        </authorList>
    </citation>
    <scope>NUCLEOTIDE SEQUENCE [LARGE SCALE GENOMIC DNA]</scope>
    <source>
        <strain evidence="2 4">TT2</strain>
    </source>
</reference>
<dbReference type="Proteomes" id="UP000593998">
    <property type="component" value="Chromosome"/>
</dbReference>
<protein>
    <submittedName>
        <fullName evidence="1">Uncharacterized protein</fullName>
    </submittedName>
</protein>
<organism evidence="1 3">
    <name type="scientific">Janibacter indicus</name>
    <dbReference type="NCBI Taxonomy" id="857417"/>
    <lineage>
        <taxon>Bacteria</taxon>
        <taxon>Bacillati</taxon>
        <taxon>Actinomycetota</taxon>
        <taxon>Actinomycetes</taxon>
        <taxon>Micrococcales</taxon>
        <taxon>Intrasporangiaceae</taxon>
        <taxon>Janibacter</taxon>
    </lineage>
</organism>
<dbReference type="Proteomes" id="UP000182938">
    <property type="component" value="Chromosome"/>
</dbReference>
<dbReference type="KEGG" id="jte:ASJ30_13035"/>
<dbReference type="SUPFAM" id="SSF52540">
    <property type="entry name" value="P-loop containing nucleoside triphosphate hydrolases"/>
    <property type="match status" value="1"/>
</dbReference>
<keyword evidence="3" id="KW-1185">Reference proteome</keyword>
<evidence type="ECO:0000313" key="1">
    <source>
        <dbReference type="EMBL" id="APH02340.1"/>
    </source>
</evidence>
<sequence>MHPIVILTGASGGLGVSTLAAVTATVLARDASPVLVDGAFGAGGLDATVAVEHLDGLRWSDLAEHEGEVDVGRLRGALPLGPVPVLAARGPRPSPAVVTEVVRGLSAAGPVVVDLPCSGRVPPVWRELADVVVVVVGLRPRWLRDGEALVEVMGGACDHALLVTRGPRRSERVANRAAEHLGLPLLDHLADDPGVLREEARGRAPRPRGPVGEVARSLADALPSQSSGLAERVLGLAS</sequence>
<reference evidence="1 3" key="1">
    <citation type="submission" date="2015-11" db="EMBL/GenBank/DDBJ databases">
        <authorList>
            <person name="Zhang Y."/>
            <person name="Guo Z."/>
        </authorList>
    </citation>
    <scope>NUCLEOTIDE SEQUENCE [LARGE SCALE GENOMIC DNA]</scope>
    <source>
        <strain evidence="1 3">YFY001</strain>
    </source>
</reference>
<accession>A0A1L3MJ62</accession>
<gene>
    <name evidence="1" type="ORF">ASJ30_13035</name>
    <name evidence="2" type="ORF">IGS73_14485</name>
</gene>
<evidence type="ECO:0000313" key="3">
    <source>
        <dbReference type="Proteomes" id="UP000182938"/>
    </source>
</evidence>
<evidence type="ECO:0000313" key="4">
    <source>
        <dbReference type="Proteomes" id="UP000593998"/>
    </source>
</evidence>
<dbReference type="Gene3D" id="3.40.50.300">
    <property type="entry name" value="P-loop containing nucleotide triphosphate hydrolases"/>
    <property type="match status" value="1"/>
</dbReference>
<dbReference type="RefSeq" id="WP_072625493.1">
    <property type="nucleotide sequence ID" value="NZ_CP013290.1"/>
</dbReference>
<evidence type="ECO:0000313" key="2">
    <source>
        <dbReference type="EMBL" id="QOK22287.1"/>
    </source>
</evidence>